<gene>
    <name evidence="1" type="ORF">CKG00_07960</name>
</gene>
<dbReference type="OrthoDB" id="6467930at2"/>
<name>A0A433ZW15_MORMO</name>
<reference evidence="1 2" key="1">
    <citation type="submission" date="2017-08" db="EMBL/GenBank/DDBJ databases">
        <title>Draft genome sequence of pheromone producing symbiont Morganella morganii, of the female New Zealand grass grub Costelytra giveni.</title>
        <authorList>
            <person name="Laugraud A."/>
            <person name="Young S.D."/>
            <person name="Hurst M.H."/>
        </authorList>
    </citation>
    <scope>NUCLEOTIDE SEQUENCE [LARGE SCALE GENOMIC DNA]</scope>
    <source>
        <strain evidence="1 2">MMsCG</strain>
    </source>
</reference>
<accession>A0A433ZW15</accession>
<dbReference type="EMBL" id="NRQY01000001">
    <property type="protein sequence ID" value="RUT66334.1"/>
    <property type="molecule type" value="Genomic_DNA"/>
</dbReference>
<comment type="caution">
    <text evidence="1">The sequence shown here is derived from an EMBL/GenBank/DDBJ whole genome shotgun (WGS) entry which is preliminary data.</text>
</comment>
<dbReference type="AlphaFoldDB" id="A0A433ZW15"/>
<dbReference type="Proteomes" id="UP000286908">
    <property type="component" value="Unassembled WGS sequence"/>
</dbReference>
<proteinExistence type="predicted"/>
<organism evidence="1 2">
    <name type="scientific">Morganella morganii</name>
    <name type="common">Proteus morganii</name>
    <dbReference type="NCBI Taxonomy" id="582"/>
    <lineage>
        <taxon>Bacteria</taxon>
        <taxon>Pseudomonadati</taxon>
        <taxon>Pseudomonadota</taxon>
        <taxon>Gammaproteobacteria</taxon>
        <taxon>Enterobacterales</taxon>
        <taxon>Morganellaceae</taxon>
        <taxon>Morganella</taxon>
    </lineage>
</organism>
<evidence type="ECO:0000313" key="1">
    <source>
        <dbReference type="EMBL" id="RUT66334.1"/>
    </source>
</evidence>
<sequence length="227" mass="25015">MTFGFSVRDETGKTMFTPNGECYVFYAKYNVGAGAAGETKTDTGISVSADPQPLFFVISSYIHRDPQVSNIPLGELSVGNYYNQNNAPNHVITASGNKSVVYVFMPGWWVERKYGSQKWGARFYDENGKVSWCGWQKPLQIAGYIPSNPGSPHTLKTATCAVMMRSLGHASLYVPSIDRDFLVKFHMTTSAMNGRTEQLWLIVGRGGGSGAWGYTGDIPYIDSAIYE</sequence>
<protein>
    <submittedName>
        <fullName evidence="1">Uncharacterized protein</fullName>
    </submittedName>
</protein>
<evidence type="ECO:0000313" key="2">
    <source>
        <dbReference type="Proteomes" id="UP000286908"/>
    </source>
</evidence>